<feature type="domain" description="Protein kinase" evidence="3">
    <location>
        <begin position="1"/>
        <end position="178"/>
    </location>
</feature>
<dbReference type="InterPro" id="IPR001245">
    <property type="entry name" value="Ser-Thr/Tyr_kinase_cat_dom"/>
</dbReference>
<name>F0V5Y3_9POAL</name>
<dbReference type="SUPFAM" id="SSF56112">
    <property type="entry name" value="Protein kinase-like (PK-like)"/>
    <property type="match status" value="1"/>
</dbReference>
<feature type="non-terminal residue" evidence="4">
    <location>
        <position position="1"/>
    </location>
</feature>
<dbReference type="GO" id="GO:0005886">
    <property type="term" value="C:plasma membrane"/>
    <property type="evidence" value="ECO:0007669"/>
    <property type="project" value="TreeGrafter"/>
</dbReference>
<reference evidence="4" key="1">
    <citation type="submission" date="2011-01" db="EMBL/GenBank/DDBJ databases">
        <title>Isolation of resistant gene analogs from RSD resistant and susceptible sugarcane clones.</title>
        <authorList>
            <person name="Hameed U."/>
            <person name="Pan Y.B."/>
            <person name="Grisham M.P."/>
            <person name="Iqbal J."/>
        </authorList>
    </citation>
    <scope>NUCLEOTIDE SEQUENCE</scope>
</reference>
<evidence type="ECO:0000256" key="2">
    <source>
        <dbReference type="ARBA" id="ARBA00022840"/>
    </source>
</evidence>
<keyword evidence="1" id="KW-0547">Nucleotide-binding</keyword>
<feature type="non-terminal residue" evidence="4">
    <location>
        <position position="178"/>
    </location>
</feature>
<dbReference type="PANTHER" id="PTHR27005:SF177">
    <property type="entry name" value="PROTEIN KINASE DOMAIN-CONTAINING PROTEIN"/>
    <property type="match status" value="1"/>
</dbReference>
<accession>F0V5Y3</accession>
<proteinExistence type="predicted"/>
<dbReference type="InterPro" id="IPR011009">
    <property type="entry name" value="Kinase-like_dom_sf"/>
</dbReference>
<gene>
    <name evidence="4" type="primary">RGA-1</name>
</gene>
<dbReference type="GO" id="GO:0005524">
    <property type="term" value="F:ATP binding"/>
    <property type="evidence" value="ECO:0007669"/>
    <property type="project" value="UniProtKB-KW"/>
</dbReference>
<dbReference type="GO" id="GO:0007166">
    <property type="term" value="P:cell surface receptor signaling pathway"/>
    <property type="evidence" value="ECO:0007669"/>
    <property type="project" value="InterPro"/>
</dbReference>
<dbReference type="InterPro" id="IPR000719">
    <property type="entry name" value="Prot_kinase_dom"/>
</dbReference>
<dbReference type="GO" id="GO:0004713">
    <property type="term" value="F:protein tyrosine kinase activity"/>
    <property type="evidence" value="ECO:0007669"/>
    <property type="project" value="InterPro"/>
</dbReference>
<dbReference type="SMART" id="SM00219">
    <property type="entry name" value="TyrKc"/>
    <property type="match status" value="1"/>
</dbReference>
<keyword evidence="4" id="KW-0418">Kinase</keyword>
<sequence length="178" mass="20338">ALFGRVYKGYLRDETQPVAVKKPKIDVKLAGQFANEVIIQSRVLHKNIVKLIGCCLEVDVPILVYEYVPNGSLDRILHDSNRVPLNLDLRLHLRHSQRRASRICIQKSQHQFSTVMLNQLISFWTRSMYRRSLTLVHLGSLALKKITQALSLVTGATWIQNMCKQAYIRVKETSTPSA</sequence>
<evidence type="ECO:0000256" key="1">
    <source>
        <dbReference type="ARBA" id="ARBA00022741"/>
    </source>
</evidence>
<dbReference type="Gene3D" id="1.10.510.10">
    <property type="entry name" value="Transferase(Phosphotransferase) domain 1"/>
    <property type="match status" value="1"/>
</dbReference>
<evidence type="ECO:0000259" key="3">
    <source>
        <dbReference type="PROSITE" id="PS50011"/>
    </source>
</evidence>
<dbReference type="GO" id="GO:0004674">
    <property type="term" value="F:protein serine/threonine kinase activity"/>
    <property type="evidence" value="ECO:0007669"/>
    <property type="project" value="TreeGrafter"/>
</dbReference>
<dbReference type="EMBL" id="FR773982">
    <property type="protein sequence ID" value="CBY91996.1"/>
    <property type="molecule type" value="Genomic_DNA"/>
</dbReference>
<dbReference type="Pfam" id="PF07714">
    <property type="entry name" value="PK_Tyr_Ser-Thr"/>
    <property type="match status" value="1"/>
</dbReference>
<dbReference type="InterPro" id="IPR045274">
    <property type="entry name" value="WAK-like"/>
</dbReference>
<organism evidence="4">
    <name type="scientific">Saccharum hybrid cultivar LCP 85-384</name>
    <dbReference type="NCBI Taxonomy" id="130727"/>
    <lineage>
        <taxon>Eukaryota</taxon>
        <taxon>Viridiplantae</taxon>
        <taxon>Streptophyta</taxon>
        <taxon>Embryophyta</taxon>
        <taxon>Tracheophyta</taxon>
        <taxon>Spermatophyta</taxon>
        <taxon>Magnoliopsida</taxon>
        <taxon>Liliopsida</taxon>
        <taxon>Poales</taxon>
        <taxon>Poaceae</taxon>
        <taxon>PACMAD clade</taxon>
        <taxon>Panicoideae</taxon>
        <taxon>Andropogonodae</taxon>
        <taxon>Andropogoneae</taxon>
        <taxon>Saccharinae</taxon>
        <taxon>Saccharum</taxon>
        <taxon>Saccharum officinarum species complex</taxon>
    </lineage>
</organism>
<dbReference type="InterPro" id="IPR020635">
    <property type="entry name" value="Tyr_kinase_cat_dom"/>
</dbReference>
<evidence type="ECO:0000313" key="4">
    <source>
        <dbReference type="EMBL" id="CBY91996.1"/>
    </source>
</evidence>
<dbReference type="PROSITE" id="PS50011">
    <property type="entry name" value="PROTEIN_KINASE_DOM"/>
    <property type="match status" value="1"/>
</dbReference>
<protein>
    <submittedName>
        <fullName evidence="4">Kinase resistant protein</fullName>
    </submittedName>
</protein>
<keyword evidence="2" id="KW-0067">ATP-binding</keyword>
<dbReference type="AlphaFoldDB" id="F0V5Y3"/>
<keyword evidence="4" id="KW-0808">Transferase</keyword>
<dbReference type="PANTHER" id="PTHR27005">
    <property type="entry name" value="WALL-ASSOCIATED RECEPTOR KINASE-LIKE 21"/>
    <property type="match status" value="1"/>
</dbReference>